<dbReference type="InterPro" id="IPR034750">
    <property type="entry name" value="CULT"/>
</dbReference>
<dbReference type="EMBL" id="CAMXCT020001724">
    <property type="protein sequence ID" value="CAL1145905.1"/>
    <property type="molecule type" value="Genomic_DNA"/>
</dbReference>
<dbReference type="Gene3D" id="2.170.150.20">
    <property type="entry name" value="Peptide methionine sulfoxide reductase"/>
    <property type="match status" value="1"/>
</dbReference>
<evidence type="ECO:0000259" key="1">
    <source>
        <dbReference type="PROSITE" id="PS51788"/>
    </source>
</evidence>
<evidence type="ECO:0000313" key="4">
    <source>
        <dbReference type="Proteomes" id="UP001152797"/>
    </source>
</evidence>
<accession>A0A9P1CJC2</accession>
<keyword evidence="4" id="KW-1185">Reference proteome</keyword>
<evidence type="ECO:0000313" key="2">
    <source>
        <dbReference type="EMBL" id="CAI3992530.1"/>
    </source>
</evidence>
<dbReference type="PROSITE" id="PS51788">
    <property type="entry name" value="CULT"/>
    <property type="match status" value="1"/>
</dbReference>
<dbReference type="EMBL" id="CAMXCT030001724">
    <property type="protein sequence ID" value="CAL4779842.1"/>
    <property type="molecule type" value="Genomic_DNA"/>
</dbReference>
<protein>
    <submittedName>
        <fullName evidence="3">NmrA-like family domain-containing protein 1</fullName>
    </submittedName>
</protein>
<feature type="domain" description="CULT" evidence="1">
    <location>
        <begin position="223"/>
        <end position="360"/>
    </location>
</feature>
<dbReference type="Pfam" id="PF06694">
    <property type="entry name" value="Plant_NMP1"/>
    <property type="match status" value="1"/>
</dbReference>
<proteinExistence type="predicted"/>
<organism evidence="2">
    <name type="scientific">Cladocopium goreaui</name>
    <dbReference type="NCBI Taxonomy" id="2562237"/>
    <lineage>
        <taxon>Eukaryota</taxon>
        <taxon>Sar</taxon>
        <taxon>Alveolata</taxon>
        <taxon>Dinophyceae</taxon>
        <taxon>Suessiales</taxon>
        <taxon>Symbiodiniaceae</taxon>
        <taxon>Cladocopium</taxon>
    </lineage>
</organism>
<reference evidence="3 4" key="2">
    <citation type="submission" date="2024-05" db="EMBL/GenBank/DDBJ databases">
        <authorList>
            <person name="Chen Y."/>
            <person name="Shah S."/>
            <person name="Dougan E. K."/>
            <person name="Thang M."/>
            <person name="Chan C."/>
        </authorList>
    </citation>
    <scope>NUCLEOTIDE SEQUENCE [LARGE SCALE GENOMIC DNA]</scope>
</reference>
<name>A0A9P1CJC2_9DINO</name>
<dbReference type="GO" id="GO:0051011">
    <property type="term" value="F:microtubule minus-end binding"/>
    <property type="evidence" value="ECO:0007669"/>
    <property type="project" value="InterPro"/>
</dbReference>
<dbReference type="Proteomes" id="UP001152797">
    <property type="component" value="Unassembled WGS sequence"/>
</dbReference>
<dbReference type="OrthoDB" id="5778218at2759"/>
<dbReference type="EMBL" id="CAMXCT010001724">
    <property type="protein sequence ID" value="CAI3992530.1"/>
    <property type="molecule type" value="Genomic_DNA"/>
</dbReference>
<comment type="caution">
    <text evidence="2">The sequence shown here is derived from an EMBL/GenBank/DDBJ whole genome shotgun (WGS) entry which is preliminary data.</text>
</comment>
<sequence>MSEIVVQMNEFSTEAEVAFNKSLDDYKKLASKAEDASQNLTKFKALVKDTIAEYVPFYSGAVGQVNAAVKAAQMVVKTMGKKDLEEKLQDVNKTVTTKLNALAQSSSEFSSAVAKSTLEEYKKIWSGLKDKLAYISETTGSFREAFNEKLQTFTGMLEEPLKIALGEEATKQINDLTSSTSKMLANLQHLTDVYRAGLAEAADDVDTAMTYAASHKGSLAVSSAEQGCRANSGVHREKCWAVEAHSGERRNSYATGYDNVFEKLGLHSPPGLDKRLRQRCGIAEALASQFSRAGGAVAEGREYDDGTTWFPGWIWRMAICRRCGTHLGWRFESRSWNRSGGRGDASLFWGLIWRHLRQHGASGNTTTGRAQLRCPKDHVLRRYATPHAHYVCDVCNRQVKTGEHLWGCGACDYDMCDGCKAKAVHRPLKPPEVPAGVAESSASKTRAGDASLALSAVESALPALLKPIFPMVHGMFQCHCEEAQWQLSYAMYWP</sequence>
<gene>
    <name evidence="2" type="ORF">C1SCF055_LOCUS19355</name>
</gene>
<dbReference type="AlphaFoldDB" id="A0A9P1CJC2"/>
<dbReference type="SUPFAM" id="SSF57850">
    <property type="entry name" value="RING/U-box"/>
    <property type="match status" value="1"/>
</dbReference>
<evidence type="ECO:0000313" key="3">
    <source>
        <dbReference type="EMBL" id="CAL4779842.1"/>
    </source>
</evidence>
<reference evidence="2" key="1">
    <citation type="submission" date="2022-10" db="EMBL/GenBank/DDBJ databases">
        <authorList>
            <person name="Chen Y."/>
            <person name="Dougan E. K."/>
            <person name="Chan C."/>
            <person name="Rhodes N."/>
            <person name="Thang M."/>
        </authorList>
    </citation>
    <scope>NUCLEOTIDE SEQUENCE</scope>
</reference>
<dbReference type="InterPro" id="IPR010604">
    <property type="entry name" value="Plant_AUG7"/>
</dbReference>